<dbReference type="FunFam" id="1.20.1250.20:FF:000196">
    <property type="entry name" value="MFS toxin efflux pump (AflT)"/>
    <property type="match status" value="1"/>
</dbReference>
<sequence>MLRSVVKGQMDGDKEPDAIAIDAGSDQDNYPHGFRLAIIVASLAASVFLCALDETIITTAIPRITDEFNSINDIGWYGSAYFMTCASFQLIYGKLFSFYSIKNVFLTAVAIFEIGSLICATAPTSTAFIIGRACAGLGSAGINAGFIIILASSLPLERRPIFVSSYSSMYGVAAVAAPLIGGAFTTKATWRWCFYLNLPFGVVTFLAVTLFFHLPRKTSTAASTTWREKVSQMDLLGTAVLVPGVVCLLVALQWGGTVYAWGDGRVIGVLTVFAVAVVGFIGIQMWKQDQGTIPPRIVRQRSVAFSTCYVFLAGGAVNVYEYYLPVWFQAIQGASALESGIHILVLTLGTVLFSFAAGFGVSRTGYYTPFMIIGAACLVAGSALTTTFRTTSPTGQWIGYQIPLAAGAGLGIQQAHTAAQTVLAADDVPTGAVVLIFAQIIGGTIWLSVAQNVLTSQLLQGLVGLVPDLDASAILAMGATGLRAAVGTEYLDAVEEAYNTALTNVFSCSVALAAGALVSSLGMEWRSIKKNSGLERTATEVVETR</sequence>
<evidence type="ECO:0000256" key="5">
    <source>
        <dbReference type="ARBA" id="ARBA00023136"/>
    </source>
</evidence>
<dbReference type="InterPro" id="IPR036259">
    <property type="entry name" value="MFS_trans_sf"/>
</dbReference>
<dbReference type="InterPro" id="IPR020846">
    <property type="entry name" value="MFS_dom"/>
</dbReference>
<dbReference type="GO" id="GO:0005886">
    <property type="term" value="C:plasma membrane"/>
    <property type="evidence" value="ECO:0007669"/>
    <property type="project" value="TreeGrafter"/>
</dbReference>
<feature type="transmembrane region" description="Helical" evidence="6">
    <location>
        <begin position="266"/>
        <end position="283"/>
    </location>
</feature>
<dbReference type="Proteomes" id="UP000285146">
    <property type="component" value="Unassembled WGS sequence"/>
</dbReference>
<feature type="transmembrane region" description="Helical" evidence="6">
    <location>
        <begin position="74"/>
        <end position="92"/>
    </location>
</feature>
<keyword evidence="9" id="KW-1185">Reference proteome</keyword>
<feature type="transmembrane region" description="Helical" evidence="6">
    <location>
        <begin position="104"/>
        <end position="123"/>
    </location>
</feature>
<evidence type="ECO:0000256" key="6">
    <source>
        <dbReference type="SAM" id="Phobius"/>
    </source>
</evidence>
<feature type="transmembrane region" description="Helical" evidence="6">
    <location>
        <begin position="502"/>
        <end position="522"/>
    </location>
</feature>
<feature type="transmembrane region" description="Helical" evidence="6">
    <location>
        <begin position="235"/>
        <end position="254"/>
    </location>
</feature>
<keyword evidence="4 6" id="KW-1133">Transmembrane helix</keyword>
<evidence type="ECO:0000256" key="3">
    <source>
        <dbReference type="ARBA" id="ARBA00022692"/>
    </source>
</evidence>
<reference evidence="8 9" key="1">
    <citation type="submission" date="2015-09" db="EMBL/GenBank/DDBJ databases">
        <title>Host preference determinants of Valsa canker pathogens revealed by comparative genomics.</title>
        <authorList>
            <person name="Yin Z."/>
            <person name="Huang L."/>
        </authorList>
    </citation>
    <scope>NUCLEOTIDE SEQUENCE [LARGE SCALE GENOMIC DNA]</scope>
    <source>
        <strain evidence="8 9">SXYLt</strain>
    </source>
</reference>
<dbReference type="SUPFAM" id="SSF103473">
    <property type="entry name" value="MFS general substrate transporter"/>
    <property type="match status" value="1"/>
</dbReference>
<comment type="subcellular location">
    <subcellularLocation>
        <location evidence="1">Membrane</location>
        <topology evidence="1">Multi-pass membrane protein</topology>
    </subcellularLocation>
</comment>
<feature type="transmembrane region" description="Helical" evidence="6">
    <location>
        <begin position="196"/>
        <end position="214"/>
    </location>
</feature>
<feature type="domain" description="Major facilitator superfamily (MFS) profile" evidence="7">
    <location>
        <begin position="39"/>
        <end position="545"/>
    </location>
</feature>
<keyword evidence="5 6" id="KW-0472">Membrane</keyword>
<feature type="transmembrane region" description="Helical" evidence="6">
    <location>
        <begin position="129"/>
        <end position="151"/>
    </location>
</feature>
<feature type="transmembrane region" description="Helical" evidence="6">
    <location>
        <begin position="366"/>
        <end position="384"/>
    </location>
</feature>
<dbReference type="Pfam" id="PF07690">
    <property type="entry name" value="MFS_1"/>
    <property type="match status" value="1"/>
</dbReference>
<proteinExistence type="predicted"/>
<protein>
    <recommendedName>
        <fullName evidence="7">Major facilitator superfamily (MFS) profile domain-containing protein</fullName>
    </recommendedName>
</protein>
<dbReference type="EMBL" id="LKEB01000004">
    <property type="protein sequence ID" value="ROW16858.1"/>
    <property type="molecule type" value="Genomic_DNA"/>
</dbReference>
<dbReference type="CDD" id="cd17502">
    <property type="entry name" value="MFS_Azr1_MDR_like"/>
    <property type="match status" value="1"/>
</dbReference>
<organism evidence="8 9">
    <name type="scientific">Cytospora leucostoma</name>
    <dbReference type="NCBI Taxonomy" id="1230097"/>
    <lineage>
        <taxon>Eukaryota</taxon>
        <taxon>Fungi</taxon>
        <taxon>Dikarya</taxon>
        <taxon>Ascomycota</taxon>
        <taxon>Pezizomycotina</taxon>
        <taxon>Sordariomycetes</taxon>
        <taxon>Sordariomycetidae</taxon>
        <taxon>Diaporthales</taxon>
        <taxon>Cytosporaceae</taxon>
        <taxon>Cytospora</taxon>
    </lineage>
</organism>
<dbReference type="PROSITE" id="PS50850">
    <property type="entry name" value="MFS"/>
    <property type="match status" value="1"/>
</dbReference>
<dbReference type="Gene3D" id="1.20.1250.20">
    <property type="entry name" value="MFS general substrate transporter like domains"/>
    <property type="match status" value="1"/>
</dbReference>
<dbReference type="Gene3D" id="1.20.1720.10">
    <property type="entry name" value="Multidrug resistance protein D"/>
    <property type="match status" value="1"/>
</dbReference>
<dbReference type="GO" id="GO:0022857">
    <property type="term" value="F:transmembrane transporter activity"/>
    <property type="evidence" value="ECO:0007669"/>
    <property type="project" value="InterPro"/>
</dbReference>
<feature type="transmembrane region" description="Helical" evidence="6">
    <location>
        <begin position="36"/>
        <end position="62"/>
    </location>
</feature>
<dbReference type="AlphaFoldDB" id="A0A423XK99"/>
<dbReference type="PANTHER" id="PTHR23501:SF201">
    <property type="entry name" value="MFS AFLATOXIN EFFLUX PUMP"/>
    <property type="match status" value="1"/>
</dbReference>
<dbReference type="InParanoid" id="A0A423XK99"/>
<feature type="transmembrane region" description="Helical" evidence="6">
    <location>
        <begin position="163"/>
        <end position="184"/>
    </location>
</feature>
<name>A0A423XK99_9PEZI</name>
<feature type="transmembrane region" description="Helical" evidence="6">
    <location>
        <begin position="431"/>
        <end position="450"/>
    </location>
</feature>
<evidence type="ECO:0000256" key="4">
    <source>
        <dbReference type="ARBA" id="ARBA00022989"/>
    </source>
</evidence>
<evidence type="ECO:0000256" key="1">
    <source>
        <dbReference type="ARBA" id="ARBA00004141"/>
    </source>
</evidence>
<evidence type="ECO:0000313" key="9">
    <source>
        <dbReference type="Proteomes" id="UP000285146"/>
    </source>
</evidence>
<dbReference type="PANTHER" id="PTHR23501">
    <property type="entry name" value="MAJOR FACILITATOR SUPERFAMILY"/>
    <property type="match status" value="1"/>
</dbReference>
<comment type="caution">
    <text evidence="8">The sequence shown here is derived from an EMBL/GenBank/DDBJ whole genome shotgun (WGS) entry which is preliminary data.</text>
</comment>
<feature type="transmembrane region" description="Helical" evidence="6">
    <location>
        <begin position="340"/>
        <end position="359"/>
    </location>
</feature>
<feature type="transmembrane region" description="Helical" evidence="6">
    <location>
        <begin position="462"/>
        <end position="482"/>
    </location>
</feature>
<evidence type="ECO:0000313" key="8">
    <source>
        <dbReference type="EMBL" id="ROW16858.1"/>
    </source>
</evidence>
<gene>
    <name evidence="8" type="ORF">VPNG_01756</name>
</gene>
<feature type="transmembrane region" description="Helical" evidence="6">
    <location>
        <begin position="303"/>
        <end position="320"/>
    </location>
</feature>
<keyword evidence="2" id="KW-0813">Transport</keyword>
<dbReference type="InterPro" id="IPR011701">
    <property type="entry name" value="MFS"/>
</dbReference>
<dbReference type="FunFam" id="1.20.1720.10:FF:000012">
    <property type="entry name" value="MFS toxin efflux pump (AflT)"/>
    <property type="match status" value="1"/>
</dbReference>
<evidence type="ECO:0000259" key="7">
    <source>
        <dbReference type="PROSITE" id="PS50850"/>
    </source>
</evidence>
<keyword evidence="3 6" id="KW-0812">Transmembrane</keyword>
<accession>A0A423XK99</accession>
<dbReference type="FunCoup" id="A0A423XK99">
    <property type="interactions" value="60"/>
</dbReference>
<dbReference type="OrthoDB" id="10021397at2759"/>
<evidence type="ECO:0000256" key="2">
    <source>
        <dbReference type="ARBA" id="ARBA00022448"/>
    </source>
</evidence>